<dbReference type="EMBL" id="JASAOG010000007">
    <property type="protein sequence ID" value="KAK0067392.1"/>
    <property type="molecule type" value="Genomic_DNA"/>
</dbReference>
<keyword evidence="2" id="KW-1185">Reference proteome</keyword>
<gene>
    <name evidence="1" type="ORF">Bpfe_002899</name>
</gene>
<sequence length="82" mass="9118">MKRGATAPSELLMTLAGIPAVFSQAEKASLYRYKILDDYLVVWNRDLVTKVSVESALDYHHDSPGFEFLPPLVPVGGNNLHF</sequence>
<comment type="caution">
    <text evidence="1">The sequence shown here is derived from an EMBL/GenBank/DDBJ whole genome shotgun (WGS) entry which is preliminary data.</text>
</comment>
<protein>
    <submittedName>
        <fullName evidence="1">Uncharacterized protein</fullName>
    </submittedName>
</protein>
<reference evidence="1" key="2">
    <citation type="submission" date="2023-04" db="EMBL/GenBank/DDBJ databases">
        <authorList>
            <person name="Bu L."/>
            <person name="Lu L."/>
            <person name="Laidemitt M.R."/>
            <person name="Zhang S.M."/>
            <person name="Mutuku M."/>
            <person name="Mkoji G."/>
            <person name="Steinauer M."/>
            <person name="Loker E.S."/>
        </authorList>
    </citation>
    <scope>NUCLEOTIDE SEQUENCE</scope>
    <source>
        <strain evidence="1">KasaAsao</strain>
        <tissue evidence="1">Whole Snail</tissue>
    </source>
</reference>
<dbReference type="AlphaFoldDB" id="A0AAD8C6I6"/>
<evidence type="ECO:0000313" key="1">
    <source>
        <dbReference type="EMBL" id="KAK0067392.1"/>
    </source>
</evidence>
<accession>A0AAD8C6I6</accession>
<name>A0AAD8C6I6_BIOPF</name>
<reference evidence="1" key="1">
    <citation type="journal article" date="2023" name="PLoS Negl. Trop. Dis.">
        <title>A genome sequence for Biomphalaria pfeifferi, the major vector snail for the human-infecting parasite Schistosoma mansoni.</title>
        <authorList>
            <person name="Bu L."/>
            <person name="Lu L."/>
            <person name="Laidemitt M.R."/>
            <person name="Zhang S.M."/>
            <person name="Mutuku M."/>
            <person name="Mkoji G."/>
            <person name="Steinauer M."/>
            <person name="Loker E.S."/>
        </authorList>
    </citation>
    <scope>NUCLEOTIDE SEQUENCE</scope>
    <source>
        <strain evidence="1">KasaAsao</strain>
    </source>
</reference>
<organism evidence="1 2">
    <name type="scientific">Biomphalaria pfeifferi</name>
    <name type="common">Bloodfluke planorb</name>
    <name type="synonym">Freshwater snail</name>
    <dbReference type="NCBI Taxonomy" id="112525"/>
    <lineage>
        <taxon>Eukaryota</taxon>
        <taxon>Metazoa</taxon>
        <taxon>Spiralia</taxon>
        <taxon>Lophotrochozoa</taxon>
        <taxon>Mollusca</taxon>
        <taxon>Gastropoda</taxon>
        <taxon>Heterobranchia</taxon>
        <taxon>Euthyneura</taxon>
        <taxon>Panpulmonata</taxon>
        <taxon>Hygrophila</taxon>
        <taxon>Lymnaeoidea</taxon>
        <taxon>Planorbidae</taxon>
        <taxon>Biomphalaria</taxon>
    </lineage>
</organism>
<proteinExistence type="predicted"/>
<evidence type="ECO:0000313" key="2">
    <source>
        <dbReference type="Proteomes" id="UP001233172"/>
    </source>
</evidence>
<dbReference type="Proteomes" id="UP001233172">
    <property type="component" value="Unassembled WGS sequence"/>
</dbReference>